<accession>A0AAV4W565</accession>
<evidence type="ECO:0000313" key="2">
    <source>
        <dbReference type="Proteomes" id="UP001054837"/>
    </source>
</evidence>
<reference evidence="1 2" key="1">
    <citation type="submission" date="2021-06" db="EMBL/GenBank/DDBJ databases">
        <title>Caerostris darwini draft genome.</title>
        <authorList>
            <person name="Kono N."/>
            <person name="Arakawa K."/>
        </authorList>
    </citation>
    <scope>NUCLEOTIDE SEQUENCE [LARGE SCALE GENOMIC DNA]</scope>
</reference>
<sequence>MYPIERGRDQLHPCSNRSQNWPLNALCITQPVPIFKFNPPLFRDSTYSTPSSMLIAELFRANNIHADSRLDAWQLSIHRPHEYAGDYGNFDT</sequence>
<evidence type="ECO:0000313" key="1">
    <source>
        <dbReference type="EMBL" id="GIY77398.1"/>
    </source>
</evidence>
<dbReference type="AlphaFoldDB" id="A0AAV4W565"/>
<proteinExistence type="predicted"/>
<comment type="caution">
    <text evidence="1">The sequence shown here is derived from an EMBL/GenBank/DDBJ whole genome shotgun (WGS) entry which is preliminary data.</text>
</comment>
<name>A0AAV4W565_9ARAC</name>
<gene>
    <name evidence="1" type="ORF">CDAR_480951</name>
</gene>
<keyword evidence="2" id="KW-1185">Reference proteome</keyword>
<organism evidence="1 2">
    <name type="scientific">Caerostris darwini</name>
    <dbReference type="NCBI Taxonomy" id="1538125"/>
    <lineage>
        <taxon>Eukaryota</taxon>
        <taxon>Metazoa</taxon>
        <taxon>Ecdysozoa</taxon>
        <taxon>Arthropoda</taxon>
        <taxon>Chelicerata</taxon>
        <taxon>Arachnida</taxon>
        <taxon>Araneae</taxon>
        <taxon>Araneomorphae</taxon>
        <taxon>Entelegynae</taxon>
        <taxon>Araneoidea</taxon>
        <taxon>Araneidae</taxon>
        <taxon>Caerostris</taxon>
    </lineage>
</organism>
<dbReference type="Proteomes" id="UP001054837">
    <property type="component" value="Unassembled WGS sequence"/>
</dbReference>
<dbReference type="EMBL" id="BPLQ01014119">
    <property type="protein sequence ID" value="GIY77398.1"/>
    <property type="molecule type" value="Genomic_DNA"/>
</dbReference>
<protein>
    <submittedName>
        <fullName evidence="1">Uncharacterized protein</fullName>
    </submittedName>
</protein>